<keyword evidence="10" id="KW-0325">Glycoprotein</keyword>
<keyword evidence="4" id="KW-0337">GPI-anchor biosynthesis</keyword>
<comment type="pathway">
    <text evidence="2">Glycolipid biosynthesis; glycosylphosphatidylinositol-anchor biosynthesis.</text>
</comment>
<dbReference type="UniPathway" id="UPA00196"/>
<dbReference type="InterPro" id="IPR002591">
    <property type="entry name" value="Phosphodiest/P_Trfase"/>
</dbReference>
<dbReference type="PANTHER" id="PTHR23071:SF1">
    <property type="entry name" value="GPI ETHANOLAMINE PHOSPHATE TRANSFERASE 3"/>
    <property type="match status" value="1"/>
</dbReference>
<protein>
    <recommendedName>
        <fullName evidence="14">GPI ethanolamine phosphate transferase 3</fullName>
    </recommendedName>
</protein>
<dbReference type="Proteomes" id="UP000662931">
    <property type="component" value="Chromosome 1"/>
</dbReference>
<dbReference type="InterPro" id="IPR039524">
    <property type="entry name" value="PIGO/GPI13"/>
</dbReference>
<feature type="transmembrane region" description="Helical" evidence="11">
    <location>
        <begin position="518"/>
        <end position="535"/>
    </location>
</feature>
<feature type="transmembrane region" description="Helical" evidence="11">
    <location>
        <begin position="816"/>
        <end position="834"/>
    </location>
</feature>
<dbReference type="Pfam" id="PF01663">
    <property type="entry name" value="Phosphodiest"/>
    <property type="match status" value="1"/>
</dbReference>
<feature type="transmembrane region" description="Helical" evidence="11">
    <location>
        <begin position="456"/>
        <end position="474"/>
    </location>
</feature>
<dbReference type="SUPFAM" id="SSF53649">
    <property type="entry name" value="Alkaline phosphatase-like"/>
    <property type="match status" value="1"/>
</dbReference>
<evidence type="ECO:0000256" key="7">
    <source>
        <dbReference type="ARBA" id="ARBA00022824"/>
    </source>
</evidence>
<feature type="transmembrane region" description="Helical" evidence="11">
    <location>
        <begin position="686"/>
        <end position="705"/>
    </location>
</feature>
<evidence type="ECO:0000256" key="10">
    <source>
        <dbReference type="ARBA" id="ARBA00023180"/>
    </source>
</evidence>
<feature type="transmembrane region" description="Helical" evidence="11">
    <location>
        <begin position="356"/>
        <end position="378"/>
    </location>
</feature>
<dbReference type="EMBL" id="CP064812">
    <property type="protein sequence ID" value="QPG74578.1"/>
    <property type="molecule type" value="Genomic_DNA"/>
</dbReference>
<feature type="transmembrane region" description="Helical" evidence="11">
    <location>
        <begin position="426"/>
        <end position="449"/>
    </location>
</feature>
<dbReference type="CDD" id="cd16023">
    <property type="entry name" value="GPI_EPT_3"/>
    <property type="match status" value="1"/>
</dbReference>
<feature type="transmembrane region" description="Helical" evidence="11">
    <location>
        <begin position="662"/>
        <end position="680"/>
    </location>
</feature>
<accession>A0A875S0T6</accession>
<dbReference type="KEGG" id="bnn:FOA43_001909"/>
<evidence type="ECO:0000313" key="13">
    <source>
        <dbReference type="Proteomes" id="UP000662931"/>
    </source>
</evidence>
<evidence type="ECO:0000256" key="11">
    <source>
        <dbReference type="SAM" id="Phobius"/>
    </source>
</evidence>
<keyword evidence="6 11" id="KW-0812">Transmembrane</keyword>
<comment type="similarity">
    <text evidence="3">Belongs to the PIGG/PIGN/PIGO family. PIGO subfamily.</text>
</comment>
<evidence type="ECO:0000256" key="8">
    <source>
        <dbReference type="ARBA" id="ARBA00022989"/>
    </source>
</evidence>
<evidence type="ECO:0000256" key="4">
    <source>
        <dbReference type="ARBA" id="ARBA00022502"/>
    </source>
</evidence>
<evidence type="ECO:0000256" key="9">
    <source>
        <dbReference type="ARBA" id="ARBA00023136"/>
    </source>
</evidence>
<evidence type="ECO:0000313" key="12">
    <source>
        <dbReference type="EMBL" id="QPG74578.1"/>
    </source>
</evidence>
<keyword evidence="5" id="KW-0808">Transferase</keyword>
<feature type="transmembrane region" description="Helical" evidence="11">
    <location>
        <begin position="323"/>
        <end position="344"/>
    </location>
</feature>
<keyword evidence="13" id="KW-1185">Reference proteome</keyword>
<dbReference type="OrthoDB" id="272139at2759"/>
<feature type="transmembrane region" description="Helical" evidence="11">
    <location>
        <begin position="385"/>
        <end position="406"/>
    </location>
</feature>
<evidence type="ECO:0000256" key="2">
    <source>
        <dbReference type="ARBA" id="ARBA00004687"/>
    </source>
</evidence>
<proteinExistence type="inferred from homology"/>
<organism evidence="12 13">
    <name type="scientific">Eeniella nana</name>
    <name type="common">Yeast</name>
    <name type="synonym">Brettanomyces nanus</name>
    <dbReference type="NCBI Taxonomy" id="13502"/>
    <lineage>
        <taxon>Eukaryota</taxon>
        <taxon>Fungi</taxon>
        <taxon>Dikarya</taxon>
        <taxon>Ascomycota</taxon>
        <taxon>Saccharomycotina</taxon>
        <taxon>Pichiomycetes</taxon>
        <taxon>Pichiales</taxon>
        <taxon>Pichiaceae</taxon>
        <taxon>Brettanomyces</taxon>
    </lineage>
</organism>
<dbReference type="GO" id="GO:0005789">
    <property type="term" value="C:endoplasmic reticulum membrane"/>
    <property type="evidence" value="ECO:0007669"/>
    <property type="project" value="UniProtKB-SubCell"/>
</dbReference>
<dbReference type="PANTHER" id="PTHR23071">
    <property type="entry name" value="PHOSPHATIDYLINOSITOL GLYCAN"/>
    <property type="match status" value="1"/>
</dbReference>
<sequence>MANPPTTTLQRLKGLTTGSLPTFIDAGSNFNGDVIDEDNLISQLYYSGRRVAFAGDDTWDALFGPYLYRNLTFPYESLNVWDLHSVDQGVIDHIFPMIRHNSTDWDVLIGHFLGVDHCGHRYGPQHYAMKEKLLQLDTVIRQVISQMDNETVLFVFGDHGMDSTGNHGGETRDELESALFMYSKTPYFGHVDSTEYDTGDLGSRYRSVNQIDFVPTSSMLLGIPIPFNSLGSIIKETFLGPQGNDTANLAEAMRITASQIDHYRHASQELAFDSSVNELYQHLNASWLQNASSEEFVEEAYNYQQFSLAKCKEKWATFDDTNIAIGIGLMSLAWILLVIYSKLIPSVVVAQLNPQFFYSSMALMLVYTALLASFIFVFKPTSLPISWALLLGVALGIVNGILAPIMDRYSIPWLVSQVKENLIQNGWTYMGIIIIAMHSLIFTSNSFIIWEDQITCFWLVTFGVCAFFKSFQLTNSNRRLLGAYHSLIFISLTRLVSQIKLCREEQGDKCISNFQTSFYAVAGLYISAIVLPWIIKSFYISSNSYESSAPVWISQGFRAMMFLTALTWSIELLEHDLKLTKSLNISFDTLKTIRITLARIVLGVSLLAANFGWASGPLCVKVELQEEPKRAHIIGYGNAYGSTYFLFFINFLSAILLCSKPLAGLSLAVLTYQFLSLLEIVDLLNIRTNLISVVVVGLLGYLHFFTTGHQATLQSIHWDAAFIITETISFPFTHLTIILDTFGSFILISIGVALLTLWRQPPTSRPVALVSKVVENATSLLLYQISLTISTMVMTNHFRRHLMVWKIFAPRYMMNGLILIVMNFILVFVTIGFASPRVLKRWYDVFGA</sequence>
<evidence type="ECO:0008006" key="14">
    <source>
        <dbReference type="Google" id="ProtNLM"/>
    </source>
</evidence>
<comment type="subcellular location">
    <subcellularLocation>
        <location evidence="1">Endoplasmic reticulum membrane</location>
        <topology evidence="1">Multi-pass membrane protein</topology>
    </subcellularLocation>
</comment>
<evidence type="ECO:0000256" key="6">
    <source>
        <dbReference type="ARBA" id="ARBA00022692"/>
    </source>
</evidence>
<dbReference type="Gene3D" id="3.40.720.10">
    <property type="entry name" value="Alkaline Phosphatase, subunit A"/>
    <property type="match status" value="1"/>
</dbReference>
<feature type="transmembrane region" description="Helical" evidence="11">
    <location>
        <begin position="593"/>
        <end position="613"/>
    </location>
</feature>
<feature type="transmembrane region" description="Helical" evidence="11">
    <location>
        <begin position="737"/>
        <end position="758"/>
    </location>
</feature>
<keyword evidence="7" id="KW-0256">Endoplasmic reticulum</keyword>
<dbReference type="GO" id="GO:0051377">
    <property type="term" value="F:mannose-ethanolamine phosphotransferase activity"/>
    <property type="evidence" value="ECO:0007669"/>
    <property type="project" value="InterPro"/>
</dbReference>
<evidence type="ECO:0000256" key="5">
    <source>
        <dbReference type="ARBA" id="ARBA00022679"/>
    </source>
</evidence>
<keyword evidence="9 11" id="KW-0472">Membrane</keyword>
<evidence type="ECO:0000256" key="1">
    <source>
        <dbReference type="ARBA" id="ARBA00004477"/>
    </source>
</evidence>
<dbReference type="RefSeq" id="XP_038778143.1">
    <property type="nucleotide sequence ID" value="XM_038922215.1"/>
</dbReference>
<keyword evidence="8 11" id="KW-1133">Transmembrane helix</keyword>
<reference evidence="12" key="1">
    <citation type="submission" date="2020-10" db="EMBL/GenBank/DDBJ databases">
        <authorList>
            <person name="Roach M.J.R."/>
        </authorList>
    </citation>
    <scope>NUCLEOTIDE SEQUENCE</scope>
    <source>
        <strain evidence="12">CBS 1945</strain>
    </source>
</reference>
<dbReference type="GO" id="GO:0006506">
    <property type="term" value="P:GPI anchor biosynthetic process"/>
    <property type="evidence" value="ECO:0007669"/>
    <property type="project" value="UniProtKB-UniPathway"/>
</dbReference>
<feature type="transmembrane region" description="Helical" evidence="11">
    <location>
        <begin position="633"/>
        <end position="655"/>
    </location>
</feature>
<dbReference type="GeneID" id="62195310"/>
<evidence type="ECO:0000256" key="3">
    <source>
        <dbReference type="ARBA" id="ARBA00008695"/>
    </source>
</evidence>
<dbReference type="InterPro" id="IPR037675">
    <property type="entry name" value="PIG-O_N"/>
</dbReference>
<dbReference type="AlphaFoldDB" id="A0A875S0T6"/>
<feature type="transmembrane region" description="Helical" evidence="11">
    <location>
        <begin position="778"/>
        <end position="795"/>
    </location>
</feature>
<name>A0A875S0T6_EENNA</name>
<dbReference type="InterPro" id="IPR017850">
    <property type="entry name" value="Alkaline_phosphatase_core_sf"/>
</dbReference>
<feature type="transmembrane region" description="Helical" evidence="11">
    <location>
        <begin position="480"/>
        <end position="497"/>
    </location>
</feature>
<gene>
    <name evidence="12" type="ORF">FOA43_001909</name>
</gene>